<reference evidence="1" key="2">
    <citation type="submission" date="2025-09" db="UniProtKB">
        <authorList>
            <consortium name="Ensembl"/>
        </authorList>
    </citation>
    <scope>IDENTIFICATION</scope>
</reference>
<keyword evidence="2" id="KW-1185">Reference proteome</keyword>
<sequence>MPEGPSVRKFQLLTSPFVGQVVAKAGGSSRQISLNELQGLELQDSQVSRAERQPCLCMSAQPQTPAPFSRWSTGLAITESVTIRHGSERLTWL</sequence>
<evidence type="ECO:0000313" key="1">
    <source>
        <dbReference type="Ensembl" id="ENSCPRP00005003207.1"/>
    </source>
</evidence>
<reference evidence="1" key="1">
    <citation type="submission" date="2025-08" db="UniProtKB">
        <authorList>
            <consortium name="Ensembl"/>
        </authorList>
    </citation>
    <scope>IDENTIFICATION</scope>
</reference>
<proteinExistence type="predicted"/>
<organism evidence="1 2">
    <name type="scientific">Crocodylus porosus</name>
    <name type="common">Saltwater crocodile</name>
    <name type="synonym">Estuarine crocodile</name>
    <dbReference type="NCBI Taxonomy" id="8502"/>
    <lineage>
        <taxon>Eukaryota</taxon>
        <taxon>Metazoa</taxon>
        <taxon>Chordata</taxon>
        <taxon>Craniata</taxon>
        <taxon>Vertebrata</taxon>
        <taxon>Euteleostomi</taxon>
        <taxon>Archelosauria</taxon>
        <taxon>Archosauria</taxon>
        <taxon>Crocodylia</taxon>
        <taxon>Longirostres</taxon>
        <taxon>Crocodylidae</taxon>
        <taxon>Crocodylus</taxon>
    </lineage>
</organism>
<dbReference type="Proteomes" id="UP000594220">
    <property type="component" value="Unplaced"/>
</dbReference>
<dbReference type="GeneTree" id="ENSGT00950000184824"/>
<name>A0A7M4FS16_CROPO</name>
<dbReference type="AlphaFoldDB" id="A0A7M4FS16"/>
<dbReference type="Ensembl" id="ENSCPRT00005003753.1">
    <property type="protein sequence ID" value="ENSCPRP00005003207.1"/>
    <property type="gene ID" value="ENSCPRG00005002357.1"/>
</dbReference>
<evidence type="ECO:0000313" key="2">
    <source>
        <dbReference type="Proteomes" id="UP000594220"/>
    </source>
</evidence>
<accession>A0A7M4FS16</accession>
<protein>
    <submittedName>
        <fullName evidence="1">Uncharacterized protein</fullName>
    </submittedName>
</protein>